<reference evidence="1" key="1">
    <citation type="submission" date="2023-01" db="EMBL/GenBank/DDBJ databases">
        <authorList>
            <person name="Van Ghelder C."/>
            <person name="Rancurel C."/>
        </authorList>
    </citation>
    <scope>NUCLEOTIDE SEQUENCE</scope>
    <source>
        <strain evidence="1">CNCM I-4278</strain>
    </source>
</reference>
<dbReference type="AlphaFoldDB" id="A0A9W4UKY5"/>
<evidence type="ECO:0000313" key="2">
    <source>
        <dbReference type="Proteomes" id="UP001152607"/>
    </source>
</evidence>
<comment type="caution">
    <text evidence="1">The sequence shown here is derived from an EMBL/GenBank/DDBJ whole genome shotgun (WGS) entry which is preliminary data.</text>
</comment>
<sequence length="112" mass="12856">MHSVYKLPYLSNPSIEHEIYRNEHDIDSERYQRCEFDLGEKSQPHPIKSLPPLMIDVGATHALLKPNHTTTSHTSSLDLTCRILWILFRAPVVYFHLPPYAAPSKCVLARCS</sequence>
<dbReference type="Proteomes" id="UP001152607">
    <property type="component" value="Unassembled WGS sequence"/>
</dbReference>
<gene>
    <name evidence="1" type="ORF">PDIGIT_LOCUS10323</name>
</gene>
<name>A0A9W4UKY5_9PLEO</name>
<dbReference type="EMBL" id="CAOQHR010000007">
    <property type="protein sequence ID" value="CAI6337214.1"/>
    <property type="molecule type" value="Genomic_DNA"/>
</dbReference>
<keyword evidence="2" id="KW-1185">Reference proteome</keyword>
<organism evidence="1 2">
    <name type="scientific">Periconia digitata</name>
    <dbReference type="NCBI Taxonomy" id="1303443"/>
    <lineage>
        <taxon>Eukaryota</taxon>
        <taxon>Fungi</taxon>
        <taxon>Dikarya</taxon>
        <taxon>Ascomycota</taxon>
        <taxon>Pezizomycotina</taxon>
        <taxon>Dothideomycetes</taxon>
        <taxon>Pleosporomycetidae</taxon>
        <taxon>Pleosporales</taxon>
        <taxon>Massarineae</taxon>
        <taxon>Periconiaceae</taxon>
        <taxon>Periconia</taxon>
    </lineage>
</organism>
<evidence type="ECO:0000313" key="1">
    <source>
        <dbReference type="EMBL" id="CAI6337214.1"/>
    </source>
</evidence>
<accession>A0A9W4UKY5</accession>
<protein>
    <submittedName>
        <fullName evidence="1">Uncharacterized protein</fullName>
    </submittedName>
</protein>
<proteinExistence type="predicted"/>